<dbReference type="OrthoDB" id="7342920at2"/>
<evidence type="ECO:0000313" key="2">
    <source>
        <dbReference type="EMBL" id="SCC64411.1"/>
    </source>
</evidence>
<evidence type="ECO:0000256" key="1">
    <source>
        <dbReference type="SAM" id="SignalP"/>
    </source>
</evidence>
<organism evidence="2 3">
    <name type="scientific">Chitinophaga costaii</name>
    <dbReference type="NCBI Taxonomy" id="1335309"/>
    <lineage>
        <taxon>Bacteria</taxon>
        <taxon>Pseudomonadati</taxon>
        <taxon>Bacteroidota</taxon>
        <taxon>Chitinophagia</taxon>
        <taxon>Chitinophagales</taxon>
        <taxon>Chitinophagaceae</taxon>
        <taxon>Chitinophaga</taxon>
    </lineage>
</organism>
<dbReference type="Proteomes" id="UP000242818">
    <property type="component" value="Unassembled WGS sequence"/>
</dbReference>
<reference evidence="2 3" key="1">
    <citation type="submission" date="2016-08" db="EMBL/GenBank/DDBJ databases">
        <authorList>
            <person name="Seilhamer J.J."/>
        </authorList>
    </citation>
    <scope>NUCLEOTIDE SEQUENCE [LARGE SCALE GENOMIC DNA]</scope>
    <source>
        <strain evidence="2 3">A37T2</strain>
    </source>
</reference>
<gene>
    <name evidence="2" type="ORF">GA0116948_1315</name>
</gene>
<dbReference type="PROSITE" id="PS51257">
    <property type="entry name" value="PROKAR_LIPOPROTEIN"/>
    <property type="match status" value="1"/>
</dbReference>
<keyword evidence="1" id="KW-0732">Signal</keyword>
<keyword evidence="3" id="KW-1185">Reference proteome</keyword>
<dbReference type="EMBL" id="FMAR01000031">
    <property type="protein sequence ID" value="SCC64411.1"/>
    <property type="molecule type" value="Genomic_DNA"/>
</dbReference>
<dbReference type="SUPFAM" id="SSF82185">
    <property type="entry name" value="Histone H3 K4-specific methyltransferase SET7/9 N-terminal domain"/>
    <property type="match status" value="1"/>
</dbReference>
<dbReference type="RefSeq" id="WP_089715737.1">
    <property type="nucleotide sequence ID" value="NZ_FMAR01000031.1"/>
</dbReference>
<sequence length="165" mass="18574">MSKLLCIFSLTILILSSCTLSQQLVSNLELKNNKYYGTESGQLFSGKAITKFDNGIISSSTELKNGIPNGKWFAYGYKNEVIQEGKYIPIFSAQLGNEKKIERLNVCFGKEGNYLFIDVYAIADKNLISDTINLKRTIEQFLQKENIISNKDSINELKVVIGELE</sequence>
<name>A0A1C4G9J2_9BACT</name>
<accession>A0A1C4G9J2</accession>
<dbReference type="AlphaFoldDB" id="A0A1C4G9J2"/>
<feature type="chain" id="PRO_5008692386" description="Lipoprotein" evidence="1">
    <location>
        <begin position="22"/>
        <end position="165"/>
    </location>
</feature>
<evidence type="ECO:0008006" key="4">
    <source>
        <dbReference type="Google" id="ProtNLM"/>
    </source>
</evidence>
<proteinExistence type="predicted"/>
<protein>
    <recommendedName>
        <fullName evidence="4">Lipoprotein</fullName>
    </recommendedName>
</protein>
<feature type="signal peptide" evidence="1">
    <location>
        <begin position="1"/>
        <end position="21"/>
    </location>
</feature>
<evidence type="ECO:0000313" key="3">
    <source>
        <dbReference type="Proteomes" id="UP000242818"/>
    </source>
</evidence>